<protein>
    <submittedName>
        <fullName evidence="2">Uncharacterized protein</fullName>
    </submittedName>
</protein>
<evidence type="ECO:0000313" key="3">
    <source>
        <dbReference type="Proteomes" id="UP000008022"/>
    </source>
</evidence>
<name>A0A0E0MS43_ORYRU</name>
<proteinExistence type="predicted"/>
<reference evidence="3" key="1">
    <citation type="submission" date="2013-06" db="EMBL/GenBank/DDBJ databases">
        <authorList>
            <person name="Zhao Q."/>
        </authorList>
    </citation>
    <scope>NUCLEOTIDE SEQUENCE</scope>
    <source>
        <strain evidence="3">cv. W1943</strain>
    </source>
</reference>
<dbReference type="Proteomes" id="UP000008022">
    <property type="component" value="Unassembled WGS sequence"/>
</dbReference>
<dbReference type="Gramene" id="ORUFI01G05290.1">
    <property type="protein sequence ID" value="ORUFI01G05290.1"/>
    <property type="gene ID" value="ORUFI01G05290"/>
</dbReference>
<keyword evidence="3" id="KW-1185">Reference proteome</keyword>
<evidence type="ECO:0000313" key="2">
    <source>
        <dbReference type="EnsemblPlants" id="ORUFI01G05290.1"/>
    </source>
</evidence>
<dbReference type="OMA" id="ESRHCDI"/>
<feature type="region of interest" description="Disordered" evidence="1">
    <location>
        <begin position="20"/>
        <end position="45"/>
    </location>
</feature>
<dbReference type="HOGENOM" id="CLU_194837_0_0_1"/>
<reference evidence="2" key="2">
    <citation type="submission" date="2015-06" db="UniProtKB">
        <authorList>
            <consortium name="EnsemblPlants"/>
        </authorList>
    </citation>
    <scope>IDENTIFICATION</scope>
</reference>
<dbReference type="AlphaFoldDB" id="A0A0E0MS43"/>
<evidence type="ECO:0000256" key="1">
    <source>
        <dbReference type="SAM" id="MobiDB-lite"/>
    </source>
</evidence>
<dbReference type="EnsemblPlants" id="ORUFI01G05290.1">
    <property type="protein sequence ID" value="ORUFI01G05290.1"/>
    <property type="gene ID" value="ORUFI01G05290"/>
</dbReference>
<organism evidence="2 3">
    <name type="scientific">Oryza rufipogon</name>
    <name type="common">Brownbeard rice</name>
    <name type="synonym">Asian wild rice</name>
    <dbReference type="NCBI Taxonomy" id="4529"/>
    <lineage>
        <taxon>Eukaryota</taxon>
        <taxon>Viridiplantae</taxon>
        <taxon>Streptophyta</taxon>
        <taxon>Embryophyta</taxon>
        <taxon>Tracheophyta</taxon>
        <taxon>Spermatophyta</taxon>
        <taxon>Magnoliopsida</taxon>
        <taxon>Liliopsida</taxon>
        <taxon>Poales</taxon>
        <taxon>Poaceae</taxon>
        <taxon>BOP clade</taxon>
        <taxon>Oryzoideae</taxon>
        <taxon>Oryzeae</taxon>
        <taxon>Oryzinae</taxon>
        <taxon>Oryza</taxon>
    </lineage>
</organism>
<accession>A0A0E0MS43</accession>
<sequence>MVGVEDFERSHGSEKLLETGLHYRKPIQGTGNLKFGEGSKENDEVGMPTRLASESRHCDIWPSLARIQASDRDMNPLLRRQR</sequence>